<feature type="coiled-coil region" evidence="1">
    <location>
        <begin position="322"/>
        <end position="375"/>
    </location>
</feature>
<keyword evidence="4" id="KW-1185">Reference proteome</keyword>
<evidence type="ECO:0000313" key="3">
    <source>
        <dbReference type="EMBL" id="OSS46883.1"/>
    </source>
</evidence>
<dbReference type="InParanoid" id="A0A1Y2LSP6"/>
<keyword evidence="2" id="KW-0472">Membrane</keyword>
<keyword evidence="1" id="KW-0175">Coiled coil</keyword>
<sequence>MPAPGRWYQHPFTVFLVPLVTFLCLPQLYNLLPFTTNPSYDHGKLQKIANLMDEIYVTLANSTFIPHNAITRGPHNINTTAIACKPSAAVLRLIELLPYVDISLIQEPDWIYGGHFMDYRNPKHLAELCDPLRGQFIGWTDYMAPSDVALTNWGTGGWNNDATWVFLYNTERESIRIYQAELWVGRHQAKREFGREMEDWWFEESGELEWDRHDGAPHVLRAIADNFKHVHWSPWGTSNRENGFGAPYTVIETLLKRNGWPHAFNSRQFNADLIRAKHKPSGKGYAAAALKRVDELAGFNRSIAEGEYTWIDSDKGLIAWTEERVLRERQAYEAEVDDAERELKKYQYISATWLIEDYREELEEARQEVARLCPDNVCVAEAEMILWEYLALQVTQEEVQLSNPTQDCECDLKIQPSSDPYWLEKCIANKATERLWLDLAIEQSHEEALAHCSNTGCQLLPFSDVYARARDKMEEYVRKIERSVAYRERVKADYLPDRPAAGARAIAQMEEDQTDRRALESYFEGHIKSVEKLIAELTEGGGPEGGLKGLFNYLREEEV</sequence>
<proteinExistence type="predicted"/>
<evidence type="ECO:0000256" key="2">
    <source>
        <dbReference type="SAM" id="Phobius"/>
    </source>
</evidence>
<evidence type="ECO:0000313" key="4">
    <source>
        <dbReference type="Proteomes" id="UP000193240"/>
    </source>
</evidence>
<evidence type="ECO:0000256" key="1">
    <source>
        <dbReference type="SAM" id="Coils"/>
    </source>
</evidence>
<dbReference type="OMA" id="SARNNEY"/>
<protein>
    <submittedName>
        <fullName evidence="3">Uncharacterized protein</fullName>
    </submittedName>
</protein>
<keyword evidence="2" id="KW-0812">Transmembrane</keyword>
<reference evidence="3 4" key="1">
    <citation type="journal article" date="2017" name="Genome Announc.">
        <title>Genome sequence of the saprophytic ascomycete Epicoccum nigrum ICMP 19927 strain isolated from New Zealand.</title>
        <authorList>
            <person name="Fokin M."/>
            <person name="Fleetwood D."/>
            <person name="Weir B.S."/>
            <person name="Villas-Boas S.G."/>
        </authorList>
    </citation>
    <scope>NUCLEOTIDE SEQUENCE [LARGE SCALE GENOMIC DNA]</scope>
    <source>
        <strain evidence="3 4">ICMP 19927</strain>
    </source>
</reference>
<dbReference type="EMBL" id="KZ107850">
    <property type="protein sequence ID" value="OSS46883.1"/>
    <property type="molecule type" value="Genomic_DNA"/>
</dbReference>
<keyword evidence="2" id="KW-1133">Transmembrane helix</keyword>
<gene>
    <name evidence="3" type="ORF">B5807_08994</name>
</gene>
<feature type="transmembrane region" description="Helical" evidence="2">
    <location>
        <begin position="12"/>
        <end position="29"/>
    </location>
</feature>
<name>A0A1Y2LSP6_EPING</name>
<dbReference type="Proteomes" id="UP000193240">
    <property type="component" value="Unassembled WGS sequence"/>
</dbReference>
<dbReference type="AlphaFoldDB" id="A0A1Y2LSP6"/>
<organism evidence="3 4">
    <name type="scientific">Epicoccum nigrum</name>
    <name type="common">Soil fungus</name>
    <name type="synonym">Epicoccum purpurascens</name>
    <dbReference type="NCBI Taxonomy" id="105696"/>
    <lineage>
        <taxon>Eukaryota</taxon>
        <taxon>Fungi</taxon>
        <taxon>Dikarya</taxon>
        <taxon>Ascomycota</taxon>
        <taxon>Pezizomycotina</taxon>
        <taxon>Dothideomycetes</taxon>
        <taxon>Pleosporomycetidae</taxon>
        <taxon>Pleosporales</taxon>
        <taxon>Pleosporineae</taxon>
        <taxon>Didymellaceae</taxon>
        <taxon>Epicoccum</taxon>
    </lineage>
</organism>
<accession>A0A1Y2LSP6</accession>